<keyword evidence="3" id="KW-1185">Reference proteome</keyword>
<name>A0A8J3FJ81_9ACTN</name>
<proteinExistence type="predicted"/>
<dbReference type="Proteomes" id="UP000662200">
    <property type="component" value="Unassembled WGS sequence"/>
</dbReference>
<dbReference type="RefSeq" id="WP_189115271.1">
    <property type="nucleotide sequence ID" value="NZ_BMQC01000013.1"/>
</dbReference>
<reference evidence="2" key="2">
    <citation type="submission" date="2020-09" db="EMBL/GenBank/DDBJ databases">
        <authorList>
            <person name="Sun Q."/>
            <person name="Ohkuma M."/>
        </authorList>
    </citation>
    <scope>NUCLEOTIDE SEQUENCE</scope>
    <source>
        <strain evidence="2">JCM 3091</strain>
    </source>
</reference>
<evidence type="ECO:0000313" key="2">
    <source>
        <dbReference type="EMBL" id="GGK37861.1"/>
    </source>
</evidence>
<feature type="domain" description="DUF1023" evidence="1">
    <location>
        <begin position="115"/>
        <end position="291"/>
    </location>
</feature>
<reference evidence="2" key="1">
    <citation type="journal article" date="2014" name="Int. J. Syst. Evol. Microbiol.">
        <title>Complete genome sequence of Corynebacterium casei LMG S-19264T (=DSM 44701T), isolated from a smear-ripened cheese.</title>
        <authorList>
            <consortium name="US DOE Joint Genome Institute (JGI-PGF)"/>
            <person name="Walter F."/>
            <person name="Albersmeier A."/>
            <person name="Kalinowski J."/>
            <person name="Ruckert C."/>
        </authorList>
    </citation>
    <scope>NUCLEOTIDE SEQUENCE</scope>
    <source>
        <strain evidence="2">JCM 3091</strain>
    </source>
</reference>
<dbReference type="AlphaFoldDB" id="A0A8J3FJ81"/>
<dbReference type="InterPro" id="IPR010427">
    <property type="entry name" value="DUF1023"/>
</dbReference>
<sequence length="344" mass="35787">MAWARGRTTISSAAAALLLSPGGWLFGPTTPPRAAAPAGLAAWQQDRAAPPAPLRATPATWARYFRARGARESGRLADAYPAVVGNLDGAPAALRYRANARRSGRPAPRQVLAFDPRGDGRVVEVFGDLRRARRVAVLVPGVGTTLANFDGGRVPRRAPAVQAQVLREALGRVRPAAETAVIAWLGYDPPEAVDRGALREDRAAAGARSLTRFVAGLAAQRRGQTYTLVGHSYGSTVLGLAAPHLPASVTDVVVLASPGLGGARRVADLRTPARVWAATADRDWIRRVPGVRVGGLGHGPQPHTPGFGARRLPTSGVTGHDGYLVPGTDLVAALAAVVAAPPGR</sequence>
<dbReference type="SUPFAM" id="SSF53474">
    <property type="entry name" value="alpha/beta-Hydrolases"/>
    <property type="match status" value="1"/>
</dbReference>
<comment type="caution">
    <text evidence="2">The sequence shown here is derived from an EMBL/GenBank/DDBJ whole genome shotgun (WGS) entry which is preliminary data.</text>
</comment>
<organism evidence="2 3">
    <name type="scientific">Pilimelia terevasa</name>
    <dbReference type="NCBI Taxonomy" id="53372"/>
    <lineage>
        <taxon>Bacteria</taxon>
        <taxon>Bacillati</taxon>
        <taxon>Actinomycetota</taxon>
        <taxon>Actinomycetes</taxon>
        <taxon>Micromonosporales</taxon>
        <taxon>Micromonosporaceae</taxon>
        <taxon>Pilimelia</taxon>
    </lineage>
</organism>
<dbReference type="InterPro" id="IPR029058">
    <property type="entry name" value="AB_hydrolase_fold"/>
</dbReference>
<gene>
    <name evidence="2" type="ORF">GCM10010124_33330</name>
</gene>
<protein>
    <recommendedName>
        <fullName evidence="1">DUF1023 domain-containing protein</fullName>
    </recommendedName>
</protein>
<accession>A0A8J3FJ81</accession>
<dbReference type="Gene3D" id="3.40.50.1820">
    <property type="entry name" value="alpha/beta hydrolase"/>
    <property type="match status" value="1"/>
</dbReference>
<dbReference type="EMBL" id="BMQC01000013">
    <property type="protein sequence ID" value="GGK37861.1"/>
    <property type="molecule type" value="Genomic_DNA"/>
</dbReference>
<dbReference type="Pfam" id="PF06259">
    <property type="entry name" value="Abhydrolase_8"/>
    <property type="match status" value="1"/>
</dbReference>
<evidence type="ECO:0000313" key="3">
    <source>
        <dbReference type="Proteomes" id="UP000662200"/>
    </source>
</evidence>
<evidence type="ECO:0000259" key="1">
    <source>
        <dbReference type="Pfam" id="PF06259"/>
    </source>
</evidence>